<dbReference type="NCBIfam" id="TIGR01733">
    <property type="entry name" value="AA-adenyl-dom"/>
    <property type="match status" value="1"/>
</dbReference>
<evidence type="ECO:0000313" key="5">
    <source>
        <dbReference type="EMBL" id="MDQ0273779.1"/>
    </source>
</evidence>
<dbReference type="InterPro" id="IPR042099">
    <property type="entry name" value="ANL_N_sf"/>
</dbReference>
<dbReference type="Pfam" id="PF13193">
    <property type="entry name" value="AMP-binding_C"/>
    <property type="match status" value="1"/>
</dbReference>
<evidence type="ECO:0000259" key="4">
    <source>
        <dbReference type="Pfam" id="PF13193"/>
    </source>
</evidence>
<dbReference type="InterPro" id="IPR023213">
    <property type="entry name" value="CAT-like_dom_sf"/>
</dbReference>
<dbReference type="InterPro" id="IPR000873">
    <property type="entry name" value="AMP-dep_synth/lig_dom"/>
</dbReference>
<dbReference type="InterPro" id="IPR001242">
    <property type="entry name" value="Condensation_dom"/>
</dbReference>
<sequence>MNQKFEVQNIYPLTPLQEGILYHHLMDNTSKSYLEQMVLSIKGVIEPHILERALQLIIDRHEVLRTIFKSKKLERPLQVVLKSRKAKIKHEDFSHLTLQDQKSIIEKYRTLELEKGFDLSKEQLFRITVLKVNEHEFKLLLTFHHIILDGWSVAILLEEMMKAYLSLSKGIDISFEKTYPFSSFISWTAKQNSNEASTYWKNYLSDYENPIDYLKPPYKNDSSKYLAEVIDFDFGKELTQSLKSLAKKEKVTLNSTVQALWSLLLHWYSQSNDILFGSVVSGRPPELPGIEQAVGMYINTVPVRIKINEDTSFTSLVKAIHSDGLMSKPYEFYPLYLSENKKNSNLPLVKHILAFENYPLDLERLKTELNSTFLIEDIEFHDQTHYDLNVVVFPEDNLKIRISFNAAVYGTEFILSLKHHLVQLAKNTCENPNRKLGAISPLSKIEKATILEHGSGSKAAYPTDATVHEMFEIFAEKYECKTAVKFGELCLTYRELNRKANQLGRFLRVKGMEHGDIVAIIAERTPETIIGMLAVLKAGGTYLPIDPSLPEERVLYTLEDSRAKYLIGKTSELKGFKGILINNRNSKILKMSNTNLKNINKPTDVAYIIYTSGTTGKPKGVMVEHKNIIRLLHNSNFKFNIGYEDTWTLYHSFSFDFSVWEMYGALLYGGTCVIVPKETAQDPKAFLNLLQNEKVTILNQTPSAFSHLIEEINSREGTSLSIRYIIFGGEALKPAMLKEWKRQYPNVRLVNMYGITETTVHVTYKELLEHDINQNISNIGRPIPTNHVYILNEQKELLPIGVPGELYVGGKGVTKGYLFRTELTEQLFVDNPFREGEKMYKTGDLVRMLANGDLEYLGRIDHQIKIRGHRIELGEIENQLLSHPNINEATVLAYQDHNDTNFLCAYLVTGEKISSTVVRKYLHEFLPDYMIPAQFVSLPSLPLTSNGKIDKKAL</sequence>
<dbReference type="SUPFAM" id="SSF56801">
    <property type="entry name" value="Acetyl-CoA synthetase-like"/>
    <property type="match status" value="1"/>
</dbReference>
<dbReference type="Gene3D" id="3.30.300.30">
    <property type="match status" value="1"/>
</dbReference>
<organism evidence="5 6">
    <name type="scientific">Cytobacillus purgationiresistens</name>
    <dbReference type="NCBI Taxonomy" id="863449"/>
    <lineage>
        <taxon>Bacteria</taxon>
        <taxon>Bacillati</taxon>
        <taxon>Bacillota</taxon>
        <taxon>Bacilli</taxon>
        <taxon>Bacillales</taxon>
        <taxon>Bacillaceae</taxon>
        <taxon>Cytobacillus</taxon>
    </lineage>
</organism>
<dbReference type="EMBL" id="JAUSUB010000050">
    <property type="protein sequence ID" value="MDQ0273779.1"/>
    <property type="molecule type" value="Genomic_DNA"/>
</dbReference>
<feature type="domain" description="Condensation" evidence="3">
    <location>
        <begin position="7"/>
        <end position="450"/>
    </location>
</feature>
<dbReference type="PANTHER" id="PTHR45527">
    <property type="entry name" value="NONRIBOSOMAL PEPTIDE SYNTHETASE"/>
    <property type="match status" value="1"/>
</dbReference>
<evidence type="ECO:0000256" key="1">
    <source>
        <dbReference type="ARBA" id="ARBA00006432"/>
    </source>
</evidence>
<dbReference type="RefSeq" id="WP_307480353.1">
    <property type="nucleotide sequence ID" value="NZ_JAUSUB010000050.1"/>
</dbReference>
<dbReference type="Gene3D" id="3.30.559.10">
    <property type="entry name" value="Chloramphenicol acetyltransferase-like domain"/>
    <property type="match status" value="1"/>
</dbReference>
<feature type="domain" description="AMP-binding enzyme C-terminal" evidence="4">
    <location>
        <begin position="875"/>
        <end position="948"/>
    </location>
</feature>
<dbReference type="InterPro" id="IPR045851">
    <property type="entry name" value="AMP-bd_C_sf"/>
</dbReference>
<accession>A0ABU0AR85</accession>
<dbReference type="CDD" id="cd05930">
    <property type="entry name" value="A_NRPS"/>
    <property type="match status" value="1"/>
</dbReference>
<keyword evidence="6" id="KW-1185">Reference proteome</keyword>
<dbReference type="PRINTS" id="PR00154">
    <property type="entry name" value="AMPBINDING"/>
</dbReference>
<comment type="caution">
    <text evidence="5">The sequence shown here is derived from an EMBL/GenBank/DDBJ whole genome shotgun (WGS) entry which is preliminary data.</text>
</comment>
<dbReference type="InterPro" id="IPR020459">
    <property type="entry name" value="AMP-binding"/>
</dbReference>
<dbReference type="Pfam" id="PF00668">
    <property type="entry name" value="Condensation"/>
    <property type="match status" value="1"/>
</dbReference>
<gene>
    <name evidence="5" type="ORF">J2S17_005728</name>
</gene>
<dbReference type="PROSITE" id="PS00455">
    <property type="entry name" value="AMP_BINDING"/>
    <property type="match status" value="1"/>
</dbReference>
<dbReference type="InterPro" id="IPR020845">
    <property type="entry name" value="AMP-binding_CS"/>
</dbReference>
<protein>
    <submittedName>
        <fullName evidence="5">Amino acid adenylation domain-containing protein</fullName>
    </submittedName>
</protein>
<dbReference type="InterPro" id="IPR010071">
    <property type="entry name" value="AA_adenyl_dom"/>
</dbReference>
<evidence type="ECO:0000259" key="3">
    <source>
        <dbReference type="Pfam" id="PF00668"/>
    </source>
</evidence>
<dbReference type="Proteomes" id="UP001238088">
    <property type="component" value="Unassembled WGS sequence"/>
</dbReference>
<evidence type="ECO:0000313" key="6">
    <source>
        <dbReference type="Proteomes" id="UP001238088"/>
    </source>
</evidence>
<dbReference type="PANTHER" id="PTHR45527:SF14">
    <property type="entry name" value="PLIPASTATIN SYNTHASE SUBUNIT B"/>
    <property type="match status" value="1"/>
</dbReference>
<dbReference type="SUPFAM" id="SSF52777">
    <property type="entry name" value="CoA-dependent acyltransferases"/>
    <property type="match status" value="2"/>
</dbReference>
<dbReference type="Pfam" id="PF00501">
    <property type="entry name" value="AMP-binding"/>
    <property type="match status" value="1"/>
</dbReference>
<dbReference type="CDD" id="cd19543">
    <property type="entry name" value="DCL_NRPS"/>
    <property type="match status" value="1"/>
</dbReference>
<feature type="non-terminal residue" evidence="5">
    <location>
        <position position="954"/>
    </location>
</feature>
<dbReference type="InterPro" id="IPR025110">
    <property type="entry name" value="AMP-bd_C"/>
</dbReference>
<comment type="similarity">
    <text evidence="1">Belongs to the ATP-dependent AMP-binding enzyme family.</text>
</comment>
<proteinExistence type="inferred from homology"/>
<reference evidence="5 6" key="1">
    <citation type="submission" date="2023-07" db="EMBL/GenBank/DDBJ databases">
        <title>Genomic Encyclopedia of Type Strains, Phase IV (KMG-IV): sequencing the most valuable type-strain genomes for metagenomic binning, comparative biology and taxonomic classification.</title>
        <authorList>
            <person name="Goeker M."/>
        </authorList>
    </citation>
    <scope>NUCLEOTIDE SEQUENCE [LARGE SCALE GENOMIC DNA]</scope>
    <source>
        <strain evidence="5 6">DSM 23494</strain>
    </source>
</reference>
<name>A0ABU0AR85_9BACI</name>
<dbReference type="Gene3D" id="3.40.50.12780">
    <property type="entry name" value="N-terminal domain of ligase-like"/>
    <property type="match status" value="1"/>
</dbReference>
<feature type="domain" description="AMP-dependent synthetase/ligase" evidence="2">
    <location>
        <begin position="472"/>
        <end position="818"/>
    </location>
</feature>
<dbReference type="Gene3D" id="3.30.559.30">
    <property type="entry name" value="Nonribosomal peptide synthetase, condensation domain"/>
    <property type="match status" value="1"/>
</dbReference>
<evidence type="ECO:0000259" key="2">
    <source>
        <dbReference type="Pfam" id="PF00501"/>
    </source>
</evidence>